<feature type="transmembrane region" description="Helical" evidence="7">
    <location>
        <begin position="195"/>
        <end position="211"/>
    </location>
</feature>
<evidence type="ECO:0000256" key="5">
    <source>
        <dbReference type="PROSITE-ProRule" id="PRU00205"/>
    </source>
</evidence>
<dbReference type="PANTHER" id="PTHR13439">
    <property type="entry name" value="CT120 PROTEIN"/>
    <property type="match status" value="1"/>
</dbReference>
<comment type="caution">
    <text evidence="9">The sequence shown here is derived from an EMBL/GenBank/DDBJ whole genome shotgun (WGS) entry which is preliminary data.</text>
</comment>
<dbReference type="GO" id="GO:0055091">
    <property type="term" value="P:phospholipid homeostasis"/>
    <property type="evidence" value="ECO:0007669"/>
    <property type="project" value="TreeGrafter"/>
</dbReference>
<feature type="transmembrane region" description="Helical" evidence="7">
    <location>
        <begin position="99"/>
        <end position="118"/>
    </location>
</feature>
<feature type="transmembrane region" description="Helical" evidence="7">
    <location>
        <begin position="34"/>
        <end position="54"/>
    </location>
</feature>
<name>A0AAW1M2N0_SAPOF</name>
<proteinExistence type="predicted"/>
<evidence type="ECO:0000256" key="7">
    <source>
        <dbReference type="SAM" id="Phobius"/>
    </source>
</evidence>
<dbReference type="GO" id="GO:0007009">
    <property type="term" value="P:plasma membrane organization"/>
    <property type="evidence" value="ECO:0007669"/>
    <property type="project" value="TreeGrafter"/>
</dbReference>
<feature type="transmembrane region" description="Helical" evidence="7">
    <location>
        <begin position="232"/>
        <end position="255"/>
    </location>
</feature>
<evidence type="ECO:0000259" key="8">
    <source>
        <dbReference type="PROSITE" id="PS50922"/>
    </source>
</evidence>
<dbReference type="SMART" id="SM00724">
    <property type="entry name" value="TLC"/>
    <property type="match status" value="1"/>
</dbReference>
<feature type="domain" description="TLC" evidence="8">
    <location>
        <begin position="88"/>
        <end position="301"/>
    </location>
</feature>
<reference evidence="9" key="1">
    <citation type="submission" date="2024-03" db="EMBL/GenBank/DDBJ databases">
        <title>WGS assembly of Saponaria officinalis var. Norfolk2.</title>
        <authorList>
            <person name="Jenkins J."/>
            <person name="Shu S."/>
            <person name="Grimwood J."/>
            <person name="Barry K."/>
            <person name="Goodstein D."/>
            <person name="Schmutz J."/>
            <person name="Leebens-Mack J."/>
            <person name="Osbourn A."/>
        </authorList>
    </citation>
    <scope>NUCLEOTIDE SEQUENCE [LARGE SCALE GENOMIC DNA]</scope>
    <source>
        <strain evidence="9">JIC</strain>
    </source>
</reference>
<dbReference type="GO" id="GO:0005886">
    <property type="term" value="C:plasma membrane"/>
    <property type="evidence" value="ECO:0007669"/>
    <property type="project" value="TreeGrafter"/>
</dbReference>
<dbReference type="PANTHER" id="PTHR13439:SF4">
    <property type="entry name" value="TLC DOMAIN-CONTAINING PROTEIN"/>
    <property type="match status" value="1"/>
</dbReference>
<evidence type="ECO:0000256" key="6">
    <source>
        <dbReference type="SAM" id="MobiDB-lite"/>
    </source>
</evidence>
<dbReference type="GO" id="GO:0097035">
    <property type="term" value="P:regulation of membrane lipid distribution"/>
    <property type="evidence" value="ECO:0007669"/>
    <property type="project" value="TreeGrafter"/>
</dbReference>
<protein>
    <recommendedName>
        <fullName evidence="8">TLC domain-containing protein</fullName>
    </recommendedName>
</protein>
<keyword evidence="10" id="KW-1185">Reference proteome</keyword>
<keyword evidence="3 7" id="KW-1133">Transmembrane helix</keyword>
<feature type="transmembrane region" description="Helical" evidence="7">
    <location>
        <begin position="267"/>
        <end position="293"/>
    </location>
</feature>
<dbReference type="PROSITE" id="PS50922">
    <property type="entry name" value="TLC"/>
    <property type="match status" value="1"/>
</dbReference>
<feature type="region of interest" description="Disordered" evidence="6">
    <location>
        <begin position="1"/>
        <end position="28"/>
    </location>
</feature>
<feature type="transmembrane region" description="Helical" evidence="7">
    <location>
        <begin position="166"/>
        <end position="189"/>
    </location>
</feature>
<evidence type="ECO:0000256" key="1">
    <source>
        <dbReference type="ARBA" id="ARBA00004141"/>
    </source>
</evidence>
<comment type="subcellular location">
    <subcellularLocation>
        <location evidence="1">Membrane</location>
        <topology evidence="1">Multi-pass membrane protein</topology>
    </subcellularLocation>
</comment>
<evidence type="ECO:0000313" key="9">
    <source>
        <dbReference type="EMBL" id="KAK9743484.1"/>
    </source>
</evidence>
<feature type="transmembrane region" description="Helical" evidence="7">
    <location>
        <begin position="66"/>
        <end position="87"/>
    </location>
</feature>
<dbReference type="EMBL" id="JBDFQZ010000003">
    <property type="protein sequence ID" value="KAK9743484.1"/>
    <property type="molecule type" value="Genomic_DNA"/>
</dbReference>
<dbReference type="InterPro" id="IPR050846">
    <property type="entry name" value="TLCD"/>
</dbReference>
<keyword evidence="4 5" id="KW-0472">Membrane</keyword>
<sequence length="305" mass="34760">MRRRNNGGWARVEMESEKEKKGKKEMGRERREKVGVGVVGWMYTGALLIWGAWIGLEIACDGRTDLITVVASFFLFQTANIILRSFVSTDPVLVNTSVSLLHSSLSSSLVLFILLNQWRSAHPSLRLFDHDELVRNTWPFAFKAISLSCGYFAYDQSDMLYHRLYSGCFPSVLAHHFILLLCFSLALFLNVTLNYLLLTLLCELHSVFLHLRKVRRMAGFRNSASAIVKLEWLLNWSTFIFARLIPHALILIKLVRDAPKFDKGIQLPLACFGMIAMNVLNIGLGFDLFAAYVRDHAPPLHHHTH</sequence>
<dbReference type="Pfam" id="PF03798">
    <property type="entry name" value="TRAM_LAG1_CLN8"/>
    <property type="match status" value="1"/>
</dbReference>
<evidence type="ECO:0000256" key="2">
    <source>
        <dbReference type="ARBA" id="ARBA00022692"/>
    </source>
</evidence>
<keyword evidence="2 5" id="KW-0812">Transmembrane</keyword>
<evidence type="ECO:0000313" key="10">
    <source>
        <dbReference type="Proteomes" id="UP001443914"/>
    </source>
</evidence>
<dbReference type="InterPro" id="IPR006634">
    <property type="entry name" value="TLC-dom"/>
</dbReference>
<feature type="compositionally biased region" description="Basic and acidic residues" evidence="6">
    <location>
        <begin position="12"/>
        <end position="28"/>
    </location>
</feature>
<dbReference type="GO" id="GO:0071709">
    <property type="term" value="P:membrane assembly"/>
    <property type="evidence" value="ECO:0007669"/>
    <property type="project" value="TreeGrafter"/>
</dbReference>
<evidence type="ECO:0000256" key="3">
    <source>
        <dbReference type="ARBA" id="ARBA00022989"/>
    </source>
</evidence>
<dbReference type="AlphaFoldDB" id="A0AAW1M2N0"/>
<accession>A0AAW1M2N0</accession>
<dbReference type="Proteomes" id="UP001443914">
    <property type="component" value="Unassembled WGS sequence"/>
</dbReference>
<organism evidence="9 10">
    <name type="scientific">Saponaria officinalis</name>
    <name type="common">Common soapwort</name>
    <name type="synonym">Lychnis saponaria</name>
    <dbReference type="NCBI Taxonomy" id="3572"/>
    <lineage>
        <taxon>Eukaryota</taxon>
        <taxon>Viridiplantae</taxon>
        <taxon>Streptophyta</taxon>
        <taxon>Embryophyta</taxon>
        <taxon>Tracheophyta</taxon>
        <taxon>Spermatophyta</taxon>
        <taxon>Magnoliopsida</taxon>
        <taxon>eudicotyledons</taxon>
        <taxon>Gunneridae</taxon>
        <taxon>Pentapetalae</taxon>
        <taxon>Caryophyllales</taxon>
        <taxon>Caryophyllaceae</taxon>
        <taxon>Caryophylleae</taxon>
        <taxon>Saponaria</taxon>
    </lineage>
</organism>
<gene>
    <name evidence="9" type="ORF">RND81_03G242500</name>
</gene>
<evidence type="ECO:0000256" key="4">
    <source>
        <dbReference type="ARBA" id="ARBA00023136"/>
    </source>
</evidence>
<feature type="transmembrane region" description="Helical" evidence="7">
    <location>
        <begin position="138"/>
        <end position="154"/>
    </location>
</feature>